<keyword evidence="5" id="KW-0677">Repeat</keyword>
<evidence type="ECO:0000256" key="10">
    <source>
        <dbReference type="SAM" id="MobiDB-lite"/>
    </source>
</evidence>
<dbReference type="Gene3D" id="1.20.1560.10">
    <property type="entry name" value="ABC transporter type 1, transmembrane domain"/>
    <property type="match status" value="2"/>
</dbReference>
<feature type="region of interest" description="Disordered" evidence="10">
    <location>
        <begin position="736"/>
        <end position="757"/>
    </location>
</feature>
<accession>A0A165DCD8</accession>
<dbReference type="Gene3D" id="3.40.50.300">
    <property type="entry name" value="P-loop containing nucleotide triphosphate hydrolases"/>
    <property type="match status" value="2"/>
</dbReference>
<dbReference type="CDD" id="cd18597">
    <property type="entry name" value="ABC_6TM_YOR1_D1_like"/>
    <property type="match status" value="1"/>
</dbReference>
<dbReference type="InterPro" id="IPR003593">
    <property type="entry name" value="AAA+_ATPase"/>
</dbReference>
<dbReference type="OrthoDB" id="6500128at2759"/>
<dbReference type="PROSITE" id="PS50929">
    <property type="entry name" value="ABC_TM1F"/>
    <property type="match status" value="2"/>
</dbReference>
<dbReference type="GO" id="GO:0016020">
    <property type="term" value="C:membrane"/>
    <property type="evidence" value="ECO:0007669"/>
    <property type="project" value="UniProtKB-SubCell"/>
</dbReference>
<evidence type="ECO:0000256" key="3">
    <source>
        <dbReference type="ARBA" id="ARBA00022448"/>
    </source>
</evidence>
<dbReference type="FunFam" id="1.20.1560.10:FF:000006">
    <property type="entry name" value="ATP-binding cassette, sub-family C (CFTR/MRP), member 9"/>
    <property type="match status" value="1"/>
</dbReference>
<feature type="compositionally biased region" description="Basic and acidic residues" evidence="10">
    <location>
        <begin position="745"/>
        <end position="757"/>
    </location>
</feature>
<feature type="transmembrane region" description="Helical" evidence="11">
    <location>
        <begin position="372"/>
        <end position="395"/>
    </location>
</feature>
<keyword evidence="4 11" id="KW-0812">Transmembrane</keyword>
<feature type="transmembrane region" description="Helical" evidence="11">
    <location>
        <begin position="832"/>
        <end position="857"/>
    </location>
</feature>
<feature type="transmembrane region" description="Helical" evidence="11">
    <location>
        <begin position="915"/>
        <end position="946"/>
    </location>
</feature>
<keyword evidence="15" id="KW-1185">Reference proteome</keyword>
<feature type="domain" description="ABC transporter" evidence="12">
    <location>
        <begin position="505"/>
        <end position="728"/>
    </location>
</feature>
<feature type="region of interest" description="Disordered" evidence="10">
    <location>
        <begin position="72"/>
        <end position="101"/>
    </location>
</feature>
<dbReference type="PROSITE" id="PS00211">
    <property type="entry name" value="ABC_TRANSPORTER_1"/>
    <property type="match status" value="2"/>
</dbReference>
<keyword evidence="6" id="KW-0547">Nucleotide-binding</keyword>
<keyword evidence="3" id="KW-0813">Transport</keyword>
<keyword evidence="8 11" id="KW-1133">Transmembrane helix</keyword>
<proteinExistence type="inferred from homology"/>
<feature type="transmembrane region" description="Helical" evidence="11">
    <location>
        <begin position="265"/>
        <end position="285"/>
    </location>
</feature>
<dbReference type="GO" id="GO:0140359">
    <property type="term" value="F:ABC-type transporter activity"/>
    <property type="evidence" value="ECO:0007669"/>
    <property type="project" value="InterPro"/>
</dbReference>
<dbReference type="FunFam" id="3.40.50.300:FF:000997">
    <property type="entry name" value="Multidrug resistance-associated protein 1"/>
    <property type="match status" value="1"/>
</dbReference>
<keyword evidence="9 11" id="KW-0472">Membrane</keyword>
<dbReference type="Proteomes" id="UP000077266">
    <property type="component" value="Unassembled WGS sequence"/>
</dbReference>
<evidence type="ECO:0000256" key="1">
    <source>
        <dbReference type="ARBA" id="ARBA00004141"/>
    </source>
</evidence>
<evidence type="ECO:0000259" key="12">
    <source>
        <dbReference type="PROSITE" id="PS50893"/>
    </source>
</evidence>
<organism evidence="14 15">
    <name type="scientific">Exidia glandulosa HHB12029</name>
    <dbReference type="NCBI Taxonomy" id="1314781"/>
    <lineage>
        <taxon>Eukaryota</taxon>
        <taxon>Fungi</taxon>
        <taxon>Dikarya</taxon>
        <taxon>Basidiomycota</taxon>
        <taxon>Agaricomycotina</taxon>
        <taxon>Agaricomycetes</taxon>
        <taxon>Auriculariales</taxon>
        <taxon>Exidiaceae</taxon>
        <taxon>Exidia</taxon>
    </lineage>
</organism>
<feature type="domain" description="ABC transmembrane type-1" evidence="13">
    <location>
        <begin position="796"/>
        <end position="1064"/>
    </location>
</feature>
<feature type="transmembrane region" description="Helical" evidence="11">
    <location>
        <begin position="967"/>
        <end position="986"/>
    </location>
</feature>
<dbReference type="FunFam" id="1.20.1560.10:FF:000013">
    <property type="entry name" value="ABC transporter C family member 2"/>
    <property type="match status" value="1"/>
</dbReference>
<dbReference type="PANTHER" id="PTHR24223">
    <property type="entry name" value="ATP-BINDING CASSETTE SUB-FAMILY C"/>
    <property type="match status" value="1"/>
</dbReference>
<dbReference type="FunFam" id="3.40.50.300:FF:000630">
    <property type="entry name" value="ATP-binding cassette (ABC) transporter, putative"/>
    <property type="match status" value="1"/>
</dbReference>
<protein>
    <submittedName>
        <fullName evidence="14">ATP-dependent bile acid permease</fullName>
    </submittedName>
</protein>
<feature type="transmembrane region" description="Helical" evidence="11">
    <location>
        <begin position="794"/>
        <end position="820"/>
    </location>
</feature>
<feature type="domain" description="ABC transmembrane type-1" evidence="13">
    <location>
        <begin position="148"/>
        <end position="431"/>
    </location>
</feature>
<dbReference type="SMART" id="SM00382">
    <property type="entry name" value="AAA"/>
    <property type="match status" value="2"/>
</dbReference>
<dbReference type="InterPro" id="IPR011527">
    <property type="entry name" value="ABC1_TM_dom"/>
</dbReference>
<evidence type="ECO:0000256" key="8">
    <source>
        <dbReference type="ARBA" id="ARBA00022989"/>
    </source>
</evidence>
<evidence type="ECO:0000256" key="11">
    <source>
        <dbReference type="SAM" id="Phobius"/>
    </source>
</evidence>
<gene>
    <name evidence="14" type="ORF">EXIGLDRAFT_712903</name>
</gene>
<sequence length="1337" mass="145182">MQSEPAPPGFGEGKTTPDAHANILQTLTFSWLTPLLRVGWGRPLEEKDLWEMDAARQASNLTDTLEKSFYDRAPPFKRPRAGGERPNYGSTSDPVGKDDHGPDVTVQSLRSATPLTPAKARAGKRYDMSLLKAIYTTYIVRIWVSSPGVLKVATPLVTKLLIQYITDAFNDAHNAPGEPDHARSVGYGFGLAVAIFAMGQIASLLHNASYFGTLMLGFRLRTSLLSVVFRKSLRLSGRARLEHTSGQITTIVSADTSRLDNATGFIHVLWSSPLIIAIGVALLIVNLGPSALVGLAVLVLAIPVQGFFVGRMMNLRRHNVESTDKRVRLMQEVIQGIRVLVLFNWQSHYMERVVAMRTTELKNVRRLALLRGVMTAIMAFMPILAAILTFVTYSLTGHNLDAATIFSSLQLFNTIKDPLTLFPLTAAAFSDGLVSLRRIRKLLLAEEGIPVPASSHTSSGAVSVHGSFTWEHGKLNSSPAKLDKKATEAKDKAYDALLQQWSEGIPVDEYAGERDGPEPFRLDNISLDVKPGSFVAIVGRVASGKSSLLQAIVGEMRRTAGSVNVGGAVAYAPQSPWIQGLSLRENILFGNVFDEDRFNKVLRACALEHDIAILPDGVDTEIGERGVNVSGGQKARIALARAAYQDSDIVLLDDPLSAVDADVSRQIVDGCLLDGPLADKTRILVTHQLHVLPRVDEIIHVEGGKIVERGSFSELVSRGGSFAELVEEFGIHEKREQSAEIDSAPDTKNKSMAKEKTDKPTAAAKVFAGDEVQTGAVAWAAYLSYLRAAGGVHWAFILLAGVVLAQAATVVSSVVLGFWTETSLPGFSNGHYMALYSGLGLATAFLTFLAAIGFAYAGFNASLTLFSSALKGVLFTNLQWHEKTPTGAITSRLSKDIDMVDSTLPRDMMTLLENISAIAGTIALVFYSYAWLGLIFPPLAIIYWFASTFYRRTSVEIRRIDARLRTLLYASFTEALTGVAVIRAYGAENRFVQDSEKKLDSENRCWLSIRMDFLANLLLLGIGLFAVGFRNSTEPAKMAVVITYALNLTGVMLFTALIIANVEADMNAVERIHVYSELPPESQIADVEVDDVWPTNGAITFENVQLRYGPELPLALKGITFDVKAGEKVGIVGRTGAGKSSLLATLFRVSPTLTGGRILIDGTDIAHIGLNTLRKALAVIPQDAIVFAGPLRTNIDPEGRASDADLHAALKRVELVDGKGKFDLDRHVGADSFSAGEKQLLAMCRALVRTQSKILDMATDAVIQAMIQQDFKANTVLCIAHRLSTIAYYDKILVLHDGTVAECDSPLALYDAGGLFHSMCEQASLSRDDIVRMRAAL</sequence>
<dbReference type="PROSITE" id="PS50893">
    <property type="entry name" value="ABC_TRANSPORTER_2"/>
    <property type="match status" value="2"/>
</dbReference>
<evidence type="ECO:0000313" key="15">
    <source>
        <dbReference type="Proteomes" id="UP000077266"/>
    </source>
</evidence>
<name>A0A165DCD8_EXIGL</name>
<evidence type="ECO:0000256" key="7">
    <source>
        <dbReference type="ARBA" id="ARBA00022840"/>
    </source>
</evidence>
<dbReference type="CDD" id="cd03244">
    <property type="entry name" value="ABCC_MRP_domain2"/>
    <property type="match status" value="1"/>
</dbReference>
<dbReference type="InterPro" id="IPR050173">
    <property type="entry name" value="ABC_transporter_C-like"/>
</dbReference>
<dbReference type="STRING" id="1314781.A0A165DCD8"/>
<dbReference type="InterPro" id="IPR017871">
    <property type="entry name" value="ABC_transporter-like_CS"/>
</dbReference>
<comment type="subcellular location">
    <subcellularLocation>
        <location evidence="1">Membrane</location>
        <topology evidence="1">Multi-pass membrane protein</topology>
    </subcellularLocation>
</comment>
<evidence type="ECO:0000256" key="2">
    <source>
        <dbReference type="ARBA" id="ARBA00009726"/>
    </source>
</evidence>
<evidence type="ECO:0000256" key="5">
    <source>
        <dbReference type="ARBA" id="ARBA00022737"/>
    </source>
</evidence>
<evidence type="ECO:0000256" key="9">
    <source>
        <dbReference type="ARBA" id="ARBA00023136"/>
    </source>
</evidence>
<feature type="transmembrane region" description="Helical" evidence="11">
    <location>
        <begin position="185"/>
        <end position="202"/>
    </location>
</feature>
<dbReference type="InterPro" id="IPR036640">
    <property type="entry name" value="ABC1_TM_sf"/>
</dbReference>
<dbReference type="CDD" id="cd03250">
    <property type="entry name" value="ABCC_MRP_domain1"/>
    <property type="match status" value="1"/>
</dbReference>
<dbReference type="PANTHER" id="PTHR24223:SF456">
    <property type="entry name" value="MULTIDRUG RESISTANCE-ASSOCIATED PROTEIN LETHAL(2)03659"/>
    <property type="match status" value="1"/>
</dbReference>
<dbReference type="EMBL" id="KV426234">
    <property type="protein sequence ID" value="KZV84227.1"/>
    <property type="molecule type" value="Genomic_DNA"/>
</dbReference>
<dbReference type="SUPFAM" id="SSF90123">
    <property type="entry name" value="ABC transporter transmembrane region"/>
    <property type="match status" value="2"/>
</dbReference>
<comment type="similarity">
    <text evidence="2">Belongs to the ABC transporter superfamily. ABCC family. Conjugate transporter (TC 3.A.1.208) subfamily.</text>
</comment>
<feature type="domain" description="ABC transporter" evidence="12">
    <location>
        <begin position="1099"/>
        <end position="1322"/>
    </location>
</feature>
<evidence type="ECO:0000256" key="4">
    <source>
        <dbReference type="ARBA" id="ARBA00022692"/>
    </source>
</evidence>
<dbReference type="InterPro" id="IPR027417">
    <property type="entry name" value="P-loop_NTPase"/>
</dbReference>
<feature type="transmembrane region" description="Helical" evidence="11">
    <location>
        <begin position="1039"/>
        <end position="1060"/>
    </location>
</feature>
<evidence type="ECO:0000256" key="6">
    <source>
        <dbReference type="ARBA" id="ARBA00022741"/>
    </source>
</evidence>
<keyword evidence="7" id="KW-0067">ATP-binding</keyword>
<evidence type="ECO:0000259" key="13">
    <source>
        <dbReference type="PROSITE" id="PS50929"/>
    </source>
</evidence>
<dbReference type="GO" id="GO:0005524">
    <property type="term" value="F:ATP binding"/>
    <property type="evidence" value="ECO:0007669"/>
    <property type="project" value="UniProtKB-KW"/>
</dbReference>
<dbReference type="InterPro" id="IPR003439">
    <property type="entry name" value="ABC_transporter-like_ATP-bd"/>
</dbReference>
<dbReference type="InParanoid" id="A0A165DCD8"/>
<dbReference type="SUPFAM" id="SSF52540">
    <property type="entry name" value="P-loop containing nucleoside triphosphate hydrolases"/>
    <property type="match status" value="2"/>
</dbReference>
<dbReference type="Pfam" id="PF00005">
    <property type="entry name" value="ABC_tran"/>
    <property type="match status" value="2"/>
</dbReference>
<feature type="transmembrane region" description="Helical" evidence="11">
    <location>
        <begin position="1006"/>
        <end position="1027"/>
    </location>
</feature>
<evidence type="ECO:0000313" key="14">
    <source>
        <dbReference type="EMBL" id="KZV84227.1"/>
    </source>
</evidence>
<feature type="transmembrane region" description="Helical" evidence="11">
    <location>
        <begin position="291"/>
        <end position="309"/>
    </location>
</feature>
<dbReference type="GO" id="GO:0016887">
    <property type="term" value="F:ATP hydrolysis activity"/>
    <property type="evidence" value="ECO:0007669"/>
    <property type="project" value="InterPro"/>
</dbReference>
<reference evidence="14 15" key="1">
    <citation type="journal article" date="2016" name="Mol. Biol. Evol.">
        <title>Comparative Genomics of Early-Diverging Mushroom-Forming Fungi Provides Insights into the Origins of Lignocellulose Decay Capabilities.</title>
        <authorList>
            <person name="Nagy L.G."/>
            <person name="Riley R."/>
            <person name="Tritt A."/>
            <person name="Adam C."/>
            <person name="Daum C."/>
            <person name="Floudas D."/>
            <person name="Sun H."/>
            <person name="Yadav J.S."/>
            <person name="Pangilinan J."/>
            <person name="Larsson K.H."/>
            <person name="Matsuura K."/>
            <person name="Barry K."/>
            <person name="Labutti K."/>
            <person name="Kuo R."/>
            <person name="Ohm R.A."/>
            <person name="Bhattacharya S.S."/>
            <person name="Shirouzu T."/>
            <person name="Yoshinaga Y."/>
            <person name="Martin F.M."/>
            <person name="Grigoriev I.V."/>
            <person name="Hibbett D.S."/>
        </authorList>
    </citation>
    <scope>NUCLEOTIDE SEQUENCE [LARGE SCALE GENOMIC DNA]</scope>
    <source>
        <strain evidence="14 15">HHB12029</strain>
    </source>
</reference>
<dbReference type="Pfam" id="PF00664">
    <property type="entry name" value="ABC_membrane"/>
    <property type="match status" value="2"/>
</dbReference>